<dbReference type="PROSITE" id="PS51257">
    <property type="entry name" value="PROKAR_LIPOPROTEIN"/>
    <property type="match status" value="1"/>
</dbReference>
<reference evidence="3" key="1">
    <citation type="submission" date="2023-05" db="EMBL/GenBank/DDBJ databases">
        <title>Nepenthes gracilis genome sequencing.</title>
        <authorList>
            <person name="Fukushima K."/>
        </authorList>
    </citation>
    <scope>NUCLEOTIDE SEQUENCE</scope>
    <source>
        <strain evidence="3">SING2019-196</strain>
    </source>
</reference>
<evidence type="ECO:0000313" key="4">
    <source>
        <dbReference type="Proteomes" id="UP001279734"/>
    </source>
</evidence>
<protein>
    <recommendedName>
        <fullName evidence="5">Leucine-rich repeat extensin-like protein 3</fullName>
    </recommendedName>
</protein>
<evidence type="ECO:0008006" key="5">
    <source>
        <dbReference type="Google" id="ProtNLM"/>
    </source>
</evidence>
<keyword evidence="4" id="KW-1185">Reference proteome</keyword>
<comment type="caution">
    <text evidence="3">The sequence shown here is derived from an EMBL/GenBank/DDBJ whole genome shotgun (WGS) entry which is preliminary data.</text>
</comment>
<name>A0AAD3SJ73_NEPGR</name>
<feature type="compositionally biased region" description="Pro residues" evidence="1">
    <location>
        <begin position="60"/>
        <end position="101"/>
    </location>
</feature>
<feature type="chain" id="PRO_5042089008" description="Leucine-rich repeat extensin-like protein 3" evidence="2">
    <location>
        <begin position="26"/>
        <end position="151"/>
    </location>
</feature>
<evidence type="ECO:0000313" key="3">
    <source>
        <dbReference type="EMBL" id="GMH12378.1"/>
    </source>
</evidence>
<sequence>MERRKLFPVLIEVVLTVSLLAGVACQDQNGIAPTGLLCISECSTCPVICSPPHSAKSQPRQPPPVPVIEYSPPPSYKARPPPPPLPPPPPPPAEGSPPPPHVNITSGLAPPMIGSGVRSYPYYYFYASKVSPLPFPANFFAFVVFLHCLCL</sequence>
<gene>
    <name evidence="3" type="ORF">Nepgr_014219</name>
</gene>
<keyword evidence="2" id="KW-0732">Signal</keyword>
<accession>A0AAD3SJ73</accession>
<feature type="signal peptide" evidence="2">
    <location>
        <begin position="1"/>
        <end position="25"/>
    </location>
</feature>
<proteinExistence type="predicted"/>
<dbReference type="EMBL" id="BSYO01000012">
    <property type="protein sequence ID" value="GMH12378.1"/>
    <property type="molecule type" value="Genomic_DNA"/>
</dbReference>
<evidence type="ECO:0000256" key="1">
    <source>
        <dbReference type="SAM" id="MobiDB-lite"/>
    </source>
</evidence>
<dbReference type="Proteomes" id="UP001279734">
    <property type="component" value="Unassembled WGS sequence"/>
</dbReference>
<evidence type="ECO:0000256" key="2">
    <source>
        <dbReference type="SAM" id="SignalP"/>
    </source>
</evidence>
<feature type="region of interest" description="Disordered" evidence="1">
    <location>
        <begin position="51"/>
        <end position="105"/>
    </location>
</feature>
<organism evidence="3 4">
    <name type="scientific">Nepenthes gracilis</name>
    <name type="common">Slender pitcher plant</name>
    <dbReference type="NCBI Taxonomy" id="150966"/>
    <lineage>
        <taxon>Eukaryota</taxon>
        <taxon>Viridiplantae</taxon>
        <taxon>Streptophyta</taxon>
        <taxon>Embryophyta</taxon>
        <taxon>Tracheophyta</taxon>
        <taxon>Spermatophyta</taxon>
        <taxon>Magnoliopsida</taxon>
        <taxon>eudicotyledons</taxon>
        <taxon>Gunneridae</taxon>
        <taxon>Pentapetalae</taxon>
        <taxon>Caryophyllales</taxon>
        <taxon>Nepenthaceae</taxon>
        <taxon>Nepenthes</taxon>
    </lineage>
</organism>
<dbReference type="AlphaFoldDB" id="A0AAD3SJ73"/>